<dbReference type="PANTHER" id="PTHR30469:SF15">
    <property type="entry name" value="HLYD FAMILY OF SECRETION PROTEINS"/>
    <property type="match status" value="1"/>
</dbReference>
<dbReference type="Gene3D" id="2.40.30.170">
    <property type="match status" value="1"/>
</dbReference>
<dbReference type="Gene3D" id="2.40.420.20">
    <property type="match status" value="1"/>
</dbReference>
<dbReference type="InterPro" id="IPR058636">
    <property type="entry name" value="Beta-barrel_YknX"/>
</dbReference>
<name>A0ABS4E8P0_9FIRM</name>
<proteinExistence type="predicted"/>
<evidence type="ECO:0000259" key="5">
    <source>
        <dbReference type="Pfam" id="PF25990"/>
    </source>
</evidence>
<dbReference type="PANTHER" id="PTHR30469">
    <property type="entry name" value="MULTIDRUG RESISTANCE PROTEIN MDTA"/>
    <property type="match status" value="1"/>
</dbReference>
<organism evidence="6 7">
    <name type="scientific">Metaclostridioides mangenotii</name>
    <dbReference type="NCBI Taxonomy" id="1540"/>
    <lineage>
        <taxon>Bacteria</taxon>
        <taxon>Bacillati</taxon>
        <taxon>Bacillota</taxon>
        <taxon>Clostridia</taxon>
        <taxon>Peptostreptococcales</taxon>
        <taxon>Peptostreptococcaceae</taxon>
        <taxon>Metaclostridioides</taxon>
    </lineage>
</organism>
<feature type="domain" description="YknX-like C-terminal permuted SH3-like" evidence="4">
    <location>
        <begin position="286"/>
        <end position="351"/>
    </location>
</feature>
<feature type="region of interest" description="Disordered" evidence="2">
    <location>
        <begin position="341"/>
        <end position="387"/>
    </location>
</feature>
<evidence type="ECO:0000256" key="3">
    <source>
        <dbReference type="SAM" id="Phobius"/>
    </source>
</evidence>
<reference evidence="6 7" key="1">
    <citation type="submission" date="2021-03" db="EMBL/GenBank/DDBJ databases">
        <title>Genomic Encyclopedia of Type Strains, Phase IV (KMG-IV): sequencing the most valuable type-strain genomes for metagenomic binning, comparative biology and taxonomic classification.</title>
        <authorList>
            <person name="Goeker M."/>
        </authorList>
    </citation>
    <scope>NUCLEOTIDE SEQUENCE [LARGE SCALE GENOMIC DNA]</scope>
    <source>
        <strain evidence="6 7">DSM 1289</strain>
    </source>
</reference>
<sequence>MSFLKRFKNRRLQIYIGIAIIICICLGILSFIDKKKNVEDVQNNLTETYTIPESEKIFINGSVVPKQSKDFDVPAGSELSSVSVQDGQEVSKGALLFTSKNEAIVSQIDSLKTQVEQYKKQKKDLPNTPENSITIKTLDSDISRLNKEISTLNNKAYTKTTAPFDGKVYVNDSESQAQNLEQPVSSSLISLESTELYMKGQASEQDFPKLAIDQTVEILVFSTDETLAGRISSISDRPSNSVANMNGQQGSTMSYYDISVQFDSQENLVNGFHIQASVKVENSSFKIPASAIQEDKKGNTYVFKDMDGVIKKQLVDVSTHTENSAVVRSGLEENDVIIKFPTEDMKEGDPVPGSTGSPGNTDKDGGIDNPFENQPDPEPEEDFPTVG</sequence>
<gene>
    <name evidence="6" type="ORF">J2Z43_000700</name>
</gene>
<dbReference type="Proteomes" id="UP000767291">
    <property type="component" value="Unassembled WGS sequence"/>
</dbReference>
<protein>
    <submittedName>
        <fullName evidence="6">HlyD family secretion protein</fullName>
    </submittedName>
</protein>
<dbReference type="Pfam" id="PF25990">
    <property type="entry name" value="Beta-barrel_YknX"/>
    <property type="match status" value="1"/>
</dbReference>
<feature type="coiled-coil region" evidence="1">
    <location>
        <begin position="101"/>
        <end position="155"/>
    </location>
</feature>
<feature type="compositionally biased region" description="Acidic residues" evidence="2">
    <location>
        <begin position="375"/>
        <end position="387"/>
    </location>
</feature>
<comment type="caution">
    <text evidence="6">The sequence shown here is derived from an EMBL/GenBank/DDBJ whole genome shotgun (WGS) entry which is preliminary data.</text>
</comment>
<keyword evidence="3" id="KW-1133">Transmembrane helix</keyword>
<dbReference type="Pfam" id="PF25989">
    <property type="entry name" value="YknX_C"/>
    <property type="match status" value="1"/>
</dbReference>
<keyword evidence="3" id="KW-0812">Transmembrane</keyword>
<evidence type="ECO:0000313" key="7">
    <source>
        <dbReference type="Proteomes" id="UP000767291"/>
    </source>
</evidence>
<keyword evidence="7" id="KW-1185">Reference proteome</keyword>
<dbReference type="EMBL" id="JAGGJX010000001">
    <property type="protein sequence ID" value="MBP1854310.1"/>
    <property type="molecule type" value="Genomic_DNA"/>
</dbReference>
<dbReference type="InterPro" id="IPR058637">
    <property type="entry name" value="YknX-like_C"/>
</dbReference>
<dbReference type="RefSeq" id="WP_209455849.1">
    <property type="nucleotide sequence ID" value="NZ_BAAACS010000017.1"/>
</dbReference>
<evidence type="ECO:0000259" key="4">
    <source>
        <dbReference type="Pfam" id="PF25989"/>
    </source>
</evidence>
<feature type="domain" description="YknX-like beta-barrel" evidence="5">
    <location>
        <begin position="198"/>
        <end position="276"/>
    </location>
</feature>
<evidence type="ECO:0000256" key="1">
    <source>
        <dbReference type="SAM" id="Coils"/>
    </source>
</evidence>
<dbReference type="SUPFAM" id="SSF111369">
    <property type="entry name" value="HlyD-like secretion proteins"/>
    <property type="match status" value="1"/>
</dbReference>
<keyword evidence="1" id="KW-0175">Coiled coil</keyword>
<evidence type="ECO:0000256" key="2">
    <source>
        <dbReference type="SAM" id="MobiDB-lite"/>
    </source>
</evidence>
<feature type="transmembrane region" description="Helical" evidence="3">
    <location>
        <begin position="12"/>
        <end position="32"/>
    </location>
</feature>
<accession>A0ABS4E8P0</accession>
<evidence type="ECO:0000313" key="6">
    <source>
        <dbReference type="EMBL" id="MBP1854310.1"/>
    </source>
</evidence>
<keyword evidence="3" id="KW-0472">Membrane</keyword>